<dbReference type="EMBL" id="SLYC01000018">
    <property type="protein sequence ID" value="TCQ02145.1"/>
    <property type="molecule type" value="Genomic_DNA"/>
</dbReference>
<evidence type="ECO:0000256" key="5">
    <source>
        <dbReference type="ARBA" id="ARBA00013061"/>
    </source>
</evidence>
<keyword evidence="17" id="KW-1185">Reference proteome</keyword>
<dbReference type="HAMAP" id="MF_00145">
    <property type="entry name" value="Phosphoglyc_kinase"/>
    <property type="match status" value="1"/>
</dbReference>
<feature type="binding site" evidence="13">
    <location>
        <position position="125"/>
    </location>
    <ligand>
        <name>(2R)-3-phosphoglycerate</name>
        <dbReference type="ChEBI" id="CHEBI:58272"/>
    </ligand>
</feature>
<evidence type="ECO:0000256" key="14">
    <source>
        <dbReference type="PIRSR" id="PIRSR000724-2"/>
    </source>
</evidence>
<comment type="similarity">
    <text evidence="3 12 15">Belongs to the phosphoglycerate kinase family.</text>
</comment>
<feature type="binding site" evidence="13">
    <location>
        <position position="41"/>
    </location>
    <ligand>
        <name>(2R)-3-phosphoglycerate</name>
        <dbReference type="ChEBI" id="CHEBI:58272"/>
    </ligand>
</feature>
<sequence>MINLKKKTIEDINIHNKKVLVRCDFNVPMDKKTNNITDDRRIRAAIPTIEYLLNNGAAIILMSHLGRPNGEANPKYSLEPIAERLSQLLDKTVVFSNDDEVVGSKTKELAKDLQPGQIMLLQNVRYRSEEEKNDEAFSKSLAELGEIYVNDAFGTAHRAHSSTTGVADYLPSAMGYLIAKEAKVIDDLLNNPKKPFVSILGGAKVSDKIGVIENLLNVVDTILIGGGMSYTFIKALGFEIGNSLLEQDKVELAKDLMKKAKEKGVEFILPVDVVAAYEFDANSEHKTVTIEEIPSNMIGLDIGEKTNKLFAEKILSASTVVWNGPMGVFEMPAFAKGTKQVAEAMAESNATTVIGGGDSAAAVEELGYADKMSYILTGGGASLELLEGKTLPGINAIEDK</sequence>
<dbReference type="RefSeq" id="WP_132848547.1">
    <property type="nucleotide sequence ID" value="NZ_CP058648.1"/>
</dbReference>
<feature type="binding site" evidence="13">
    <location>
        <position position="158"/>
    </location>
    <ligand>
        <name>(2R)-3-phosphoglycerate</name>
        <dbReference type="ChEBI" id="CHEBI:58272"/>
    </ligand>
</feature>
<dbReference type="GO" id="GO:0005524">
    <property type="term" value="F:ATP binding"/>
    <property type="evidence" value="ECO:0007669"/>
    <property type="project" value="UniProtKB-KW"/>
</dbReference>
<keyword evidence="8 12" id="KW-0547">Nucleotide-binding</keyword>
<keyword evidence="12" id="KW-0963">Cytoplasm</keyword>
<dbReference type="PROSITE" id="PS00111">
    <property type="entry name" value="PGLYCERATE_KINASE"/>
    <property type="match status" value="1"/>
</dbReference>
<dbReference type="PRINTS" id="PR00477">
    <property type="entry name" value="PHGLYCKINASE"/>
</dbReference>
<dbReference type="EC" id="2.7.2.3" evidence="5 12"/>
<keyword evidence="7 12" id="KW-0808">Transferase</keyword>
<proteinExistence type="inferred from homology"/>
<dbReference type="FunFam" id="3.40.50.1260:FF:000003">
    <property type="entry name" value="Phosphoglycerate kinase"/>
    <property type="match status" value="1"/>
</dbReference>
<evidence type="ECO:0000256" key="4">
    <source>
        <dbReference type="ARBA" id="ARBA00011245"/>
    </source>
</evidence>
<dbReference type="PANTHER" id="PTHR11406">
    <property type="entry name" value="PHOSPHOGLYCERATE KINASE"/>
    <property type="match status" value="1"/>
</dbReference>
<comment type="subunit">
    <text evidence="4 12">Monomer.</text>
</comment>
<dbReference type="InterPro" id="IPR015824">
    <property type="entry name" value="Phosphoglycerate_kinase_N"/>
</dbReference>
<dbReference type="GO" id="GO:0004618">
    <property type="term" value="F:phosphoglycerate kinase activity"/>
    <property type="evidence" value="ECO:0007669"/>
    <property type="project" value="UniProtKB-UniRule"/>
</dbReference>
<dbReference type="InterPro" id="IPR015911">
    <property type="entry name" value="Phosphoglycerate_kinase_CS"/>
</dbReference>
<comment type="subcellular location">
    <subcellularLocation>
        <location evidence="12">Cytoplasm</location>
    </subcellularLocation>
</comment>
<dbReference type="Gene3D" id="3.40.50.1260">
    <property type="entry name" value="Phosphoglycerate kinase, N-terminal domain"/>
    <property type="match status" value="2"/>
</dbReference>
<evidence type="ECO:0000256" key="15">
    <source>
        <dbReference type="RuleBase" id="RU000532"/>
    </source>
</evidence>
<evidence type="ECO:0000256" key="8">
    <source>
        <dbReference type="ARBA" id="ARBA00022741"/>
    </source>
</evidence>
<evidence type="ECO:0000256" key="3">
    <source>
        <dbReference type="ARBA" id="ARBA00008982"/>
    </source>
</evidence>
<evidence type="ECO:0000256" key="11">
    <source>
        <dbReference type="ARBA" id="ARBA00023152"/>
    </source>
</evidence>
<dbReference type="PANTHER" id="PTHR11406:SF23">
    <property type="entry name" value="PHOSPHOGLYCERATE KINASE 1, CHLOROPLASTIC-RELATED"/>
    <property type="match status" value="1"/>
</dbReference>
<gene>
    <name evidence="12" type="primary">pgk</name>
    <name evidence="16" type="ORF">EDD79_101825</name>
</gene>
<accession>A0A4R2TLN5</accession>
<feature type="binding site" evidence="12 14">
    <location>
        <position position="299"/>
    </location>
    <ligand>
        <name>ATP</name>
        <dbReference type="ChEBI" id="CHEBI:30616"/>
    </ligand>
</feature>
<evidence type="ECO:0000256" key="13">
    <source>
        <dbReference type="PIRSR" id="PIRSR000724-1"/>
    </source>
</evidence>
<evidence type="ECO:0000256" key="1">
    <source>
        <dbReference type="ARBA" id="ARBA00000642"/>
    </source>
</evidence>
<evidence type="ECO:0000256" key="6">
    <source>
        <dbReference type="ARBA" id="ARBA00016471"/>
    </source>
</evidence>
<dbReference type="CDD" id="cd00318">
    <property type="entry name" value="Phosphoglycerate_kinase"/>
    <property type="match status" value="1"/>
</dbReference>
<dbReference type="Pfam" id="PF00162">
    <property type="entry name" value="PGK"/>
    <property type="match status" value="1"/>
</dbReference>
<evidence type="ECO:0000256" key="9">
    <source>
        <dbReference type="ARBA" id="ARBA00022777"/>
    </source>
</evidence>
<feature type="binding site" evidence="12 14">
    <location>
        <position position="330"/>
    </location>
    <ligand>
        <name>ATP</name>
        <dbReference type="ChEBI" id="CHEBI:30616"/>
    </ligand>
</feature>
<dbReference type="InterPro" id="IPR001576">
    <property type="entry name" value="Phosphoglycerate_kinase"/>
</dbReference>
<protein>
    <recommendedName>
        <fullName evidence="6 12">Phosphoglycerate kinase</fullName>
        <ecNumber evidence="5 12">2.7.2.3</ecNumber>
    </recommendedName>
</protein>
<dbReference type="AlphaFoldDB" id="A0A4R2TLN5"/>
<dbReference type="GO" id="GO:0006094">
    <property type="term" value="P:gluconeogenesis"/>
    <property type="evidence" value="ECO:0007669"/>
    <property type="project" value="TreeGrafter"/>
</dbReference>
<keyword evidence="10 12" id="KW-0067">ATP-binding</keyword>
<feature type="binding site" evidence="12 13">
    <location>
        <begin position="24"/>
        <end position="26"/>
    </location>
    <ligand>
        <name>substrate</name>
    </ligand>
</feature>
<feature type="binding site" evidence="12">
    <location>
        <position position="41"/>
    </location>
    <ligand>
        <name>substrate</name>
    </ligand>
</feature>
<dbReference type="FunFam" id="3.40.50.1260:FF:000006">
    <property type="entry name" value="Phosphoglycerate kinase"/>
    <property type="match status" value="1"/>
</dbReference>
<evidence type="ECO:0000313" key="16">
    <source>
        <dbReference type="EMBL" id="TCQ02145.1"/>
    </source>
</evidence>
<organism evidence="16 17">
    <name type="scientific">Serpentinicella alkaliphila</name>
    <dbReference type="NCBI Taxonomy" id="1734049"/>
    <lineage>
        <taxon>Bacteria</taxon>
        <taxon>Bacillati</taxon>
        <taxon>Bacillota</taxon>
        <taxon>Clostridia</taxon>
        <taxon>Peptostreptococcales</taxon>
        <taxon>Natronincolaceae</taxon>
        <taxon>Serpentinicella</taxon>
    </lineage>
</organism>
<name>A0A4R2TLN5_9FIRM</name>
<feature type="binding site" evidence="12">
    <location>
        <position position="125"/>
    </location>
    <ligand>
        <name>substrate</name>
    </ligand>
</feature>
<dbReference type="GO" id="GO:0005829">
    <property type="term" value="C:cytosol"/>
    <property type="evidence" value="ECO:0007669"/>
    <property type="project" value="TreeGrafter"/>
</dbReference>
<comment type="caution">
    <text evidence="16">The sequence shown here is derived from an EMBL/GenBank/DDBJ whole genome shotgun (WGS) entry which is preliminary data.</text>
</comment>
<feature type="binding site" evidence="12">
    <location>
        <position position="158"/>
    </location>
    <ligand>
        <name>substrate</name>
    </ligand>
</feature>
<dbReference type="PIRSF" id="PIRSF000724">
    <property type="entry name" value="Pgk"/>
    <property type="match status" value="1"/>
</dbReference>
<reference evidence="16 17" key="1">
    <citation type="submission" date="2019-03" db="EMBL/GenBank/DDBJ databases">
        <title>Genomic Encyclopedia of Type Strains, Phase IV (KMG-IV): sequencing the most valuable type-strain genomes for metagenomic binning, comparative biology and taxonomic classification.</title>
        <authorList>
            <person name="Goeker M."/>
        </authorList>
    </citation>
    <scope>NUCLEOTIDE SEQUENCE [LARGE SCALE GENOMIC DNA]</scope>
    <source>
        <strain evidence="16 17">DSM 100013</strain>
    </source>
</reference>
<comment type="pathway">
    <text evidence="2 12">Carbohydrate degradation; glycolysis; pyruvate from D-glyceraldehyde 3-phosphate: step 2/5.</text>
</comment>
<comment type="catalytic activity">
    <reaction evidence="1 12 15">
        <text>(2R)-3-phosphoglycerate + ATP = (2R)-3-phospho-glyceroyl phosphate + ADP</text>
        <dbReference type="Rhea" id="RHEA:14801"/>
        <dbReference type="ChEBI" id="CHEBI:30616"/>
        <dbReference type="ChEBI" id="CHEBI:57604"/>
        <dbReference type="ChEBI" id="CHEBI:58272"/>
        <dbReference type="ChEBI" id="CHEBI:456216"/>
        <dbReference type="EC" id="2.7.2.3"/>
    </reaction>
</comment>
<dbReference type="Proteomes" id="UP000295504">
    <property type="component" value="Unassembled WGS sequence"/>
</dbReference>
<dbReference type="GO" id="GO:0006096">
    <property type="term" value="P:glycolytic process"/>
    <property type="evidence" value="ECO:0007669"/>
    <property type="project" value="UniProtKB-UniRule"/>
</dbReference>
<feature type="binding site" evidence="12 14">
    <location>
        <begin position="356"/>
        <end position="359"/>
    </location>
    <ligand>
        <name>ATP</name>
        <dbReference type="ChEBI" id="CHEBI:30616"/>
    </ligand>
</feature>
<evidence type="ECO:0000256" key="12">
    <source>
        <dbReference type="HAMAP-Rule" id="MF_00145"/>
    </source>
</evidence>
<keyword evidence="11 12" id="KW-0324">Glycolysis</keyword>
<evidence type="ECO:0000256" key="2">
    <source>
        <dbReference type="ARBA" id="ARBA00004838"/>
    </source>
</evidence>
<keyword evidence="9 12" id="KW-0418">Kinase</keyword>
<dbReference type="OrthoDB" id="9808460at2"/>
<dbReference type="InterPro" id="IPR036043">
    <property type="entry name" value="Phosphoglycerate_kinase_sf"/>
</dbReference>
<evidence type="ECO:0000313" key="17">
    <source>
        <dbReference type="Proteomes" id="UP000295504"/>
    </source>
</evidence>
<dbReference type="SUPFAM" id="SSF53748">
    <property type="entry name" value="Phosphoglycerate kinase"/>
    <property type="match status" value="1"/>
</dbReference>
<evidence type="ECO:0000256" key="7">
    <source>
        <dbReference type="ARBA" id="ARBA00022679"/>
    </source>
</evidence>
<dbReference type="UniPathway" id="UPA00109">
    <property type="reaction ID" value="UER00185"/>
</dbReference>
<feature type="binding site" evidence="12 13">
    <location>
        <begin position="64"/>
        <end position="67"/>
    </location>
    <ligand>
        <name>substrate</name>
    </ligand>
</feature>
<feature type="binding site" evidence="12 14">
    <location>
        <position position="208"/>
    </location>
    <ligand>
        <name>ATP</name>
        <dbReference type="ChEBI" id="CHEBI:30616"/>
    </ligand>
</feature>
<dbReference type="GO" id="GO:0043531">
    <property type="term" value="F:ADP binding"/>
    <property type="evidence" value="ECO:0007669"/>
    <property type="project" value="TreeGrafter"/>
</dbReference>
<evidence type="ECO:0000256" key="10">
    <source>
        <dbReference type="ARBA" id="ARBA00022840"/>
    </source>
</evidence>